<evidence type="ECO:0000313" key="1">
    <source>
        <dbReference type="EMBL" id="KAF7844491.1"/>
    </source>
</evidence>
<dbReference type="AlphaFoldDB" id="A0A834XIN1"/>
<reference evidence="1" key="1">
    <citation type="submission" date="2020-09" db="EMBL/GenBank/DDBJ databases">
        <title>Genome-Enabled Discovery of Anthraquinone Biosynthesis in Senna tora.</title>
        <authorList>
            <person name="Kang S.-H."/>
            <person name="Pandey R.P."/>
            <person name="Lee C.-M."/>
            <person name="Sim J.-S."/>
            <person name="Jeong J.-T."/>
            <person name="Choi B.-S."/>
            <person name="Jung M."/>
            <person name="Ginzburg D."/>
            <person name="Zhao K."/>
            <person name="Won S.Y."/>
            <person name="Oh T.-J."/>
            <person name="Yu Y."/>
            <person name="Kim N.-H."/>
            <person name="Lee O.R."/>
            <person name="Lee T.-H."/>
            <person name="Bashyal P."/>
            <person name="Kim T.-S."/>
            <person name="Lee W.-H."/>
            <person name="Kawkins C."/>
            <person name="Kim C.-K."/>
            <person name="Kim J.S."/>
            <person name="Ahn B.O."/>
            <person name="Rhee S.Y."/>
            <person name="Sohng J.K."/>
        </authorList>
    </citation>
    <scope>NUCLEOTIDE SEQUENCE</scope>
    <source>
        <tissue evidence="1">Leaf</tissue>
    </source>
</reference>
<name>A0A834XIN1_9FABA</name>
<protein>
    <submittedName>
        <fullName evidence="1">Uncharacterized protein</fullName>
    </submittedName>
</protein>
<keyword evidence="2" id="KW-1185">Reference proteome</keyword>
<dbReference type="Proteomes" id="UP000634136">
    <property type="component" value="Unassembled WGS sequence"/>
</dbReference>
<dbReference type="EMBL" id="JAAIUW010000001">
    <property type="protein sequence ID" value="KAF7844491.1"/>
    <property type="molecule type" value="Genomic_DNA"/>
</dbReference>
<proteinExistence type="predicted"/>
<sequence>MVLVLGRFNFEELGSPVIFLSFL</sequence>
<comment type="caution">
    <text evidence="1">The sequence shown here is derived from an EMBL/GenBank/DDBJ whole genome shotgun (WGS) entry which is preliminary data.</text>
</comment>
<evidence type="ECO:0000313" key="2">
    <source>
        <dbReference type="Proteomes" id="UP000634136"/>
    </source>
</evidence>
<accession>A0A834XIN1</accession>
<gene>
    <name evidence="1" type="ORF">G2W53_001396</name>
</gene>
<organism evidence="1 2">
    <name type="scientific">Senna tora</name>
    <dbReference type="NCBI Taxonomy" id="362788"/>
    <lineage>
        <taxon>Eukaryota</taxon>
        <taxon>Viridiplantae</taxon>
        <taxon>Streptophyta</taxon>
        <taxon>Embryophyta</taxon>
        <taxon>Tracheophyta</taxon>
        <taxon>Spermatophyta</taxon>
        <taxon>Magnoliopsida</taxon>
        <taxon>eudicotyledons</taxon>
        <taxon>Gunneridae</taxon>
        <taxon>Pentapetalae</taxon>
        <taxon>rosids</taxon>
        <taxon>fabids</taxon>
        <taxon>Fabales</taxon>
        <taxon>Fabaceae</taxon>
        <taxon>Caesalpinioideae</taxon>
        <taxon>Cassia clade</taxon>
        <taxon>Senna</taxon>
    </lineage>
</organism>